<dbReference type="RefSeq" id="WP_284274594.1">
    <property type="nucleotide sequence ID" value="NZ_BSOW01000045.1"/>
</dbReference>
<protein>
    <submittedName>
        <fullName evidence="1">Uncharacterized protein</fullName>
    </submittedName>
</protein>
<dbReference type="Proteomes" id="UP001156905">
    <property type="component" value="Unassembled WGS sequence"/>
</dbReference>
<dbReference type="EMBL" id="BSOW01000045">
    <property type="protein sequence ID" value="GLR91306.1"/>
    <property type="molecule type" value="Genomic_DNA"/>
</dbReference>
<organism evidence="1 2">
    <name type="scientific">Bradyrhizobium iriomotense</name>
    <dbReference type="NCBI Taxonomy" id="441950"/>
    <lineage>
        <taxon>Bacteria</taxon>
        <taxon>Pseudomonadati</taxon>
        <taxon>Pseudomonadota</taxon>
        <taxon>Alphaproteobacteria</taxon>
        <taxon>Hyphomicrobiales</taxon>
        <taxon>Nitrobacteraceae</taxon>
        <taxon>Bradyrhizobium</taxon>
    </lineage>
</organism>
<sequence length="169" mass="18558">MPNIHENDAQHNVAWSLLPAILIPQNGTSLHTIAVPDGVKVLANVDMRTGRGLPRNARRLAIAAHDVCQVFIHADIHDADGTLPAIPDFHAPTLFWAIENARQIALWCERGTDLHPEVSAWIVNAAHKGSRFQTAINATPENAASWLAHINRWKSKGAEVRVFGPEAQQ</sequence>
<comment type="caution">
    <text evidence="1">The sequence shown here is derived from an EMBL/GenBank/DDBJ whole genome shotgun (WGS) entry which is preliminary data.</text>
</comment>
<proteinExistence type="predicted"/>
<reference evidence="2" key="1">
    <citation type="journal article" date="2019" name="Int. J. Syst. Evol. Microbiol.">
        <title>The Global Catalogue of Microorganisms (GCM) 10K type strain sequencing project: providing services to taxonomists for standard genome sequencing and annotation.</title>
        <authorList>
            <consortium name="The Broad Institute Genomics Platform"/>
            <consortium name="The Broad Institute Genome Sequencing Center for Infectious Disease"/>
            <person name="Wu L."/>
            <person name="Ma J."/>
        </authorList>
    </citation>
    <scope>NUCLEOTIDE SEQUENCE [LARGE SCALE GENOMIC DNA]</scope>
    <source>
        <strain evidence="2">NBRC 102520</strain>
    </source>
</reference>
<keyword evidence="2" id="KW-1185">Reference proteome</keyword>
<accession>A0ABQ6BCS0</accession>
<gene>
    <name evidence="1" type="ORF">GCM10007857_80230</name>
</gene>
<name>A0ABQ6BCS0_9BRAD</name>
<evidence type="ECO:0000313" key="1">
    <source>
        <dbReference type="EMBL" id="GLR91306.1"/>
    </source>
</evidence>
<evidence type="ECO:0000313" key="2">
    <source>
        <dbReference type="Proteomes" id="UP001156905"/>
    </source>
</evidence>